<dbReference type="AlphaFoldDB" id="A0A8J7JRU2"/>
<dbReference type="Proteomes" id="UP000620559">
    <property type="component" value="Unassembled WGS sequence"/>
</dbReference>
<evidence type="ECO:0000313" key="1">
    <source>
        <dbReference type="EMBL" id="MBE9211724.1"/>
    </source>
</evidence>
<evidence type="ECO:0000313" key="2">
    <source>
        <dbReference type="Proteomes" id="UP000620559"/>
    </source>
</evidence>
<reference evidence="1" key="1">
    <citation type="submission" date="2020-10" db="EMBL/GenBank/DDBJ databases">
        <authorList>
            <person name="Castelo-Branco R."/>
            <person name="Eusebio N."/>
            <person name="Adriana R."/>
            <person name="Vieira A."/>
            <person name="Brugerolle De Fraissinette N."/>
            <person name="Rezende De Castro R."/>
            <person name="Schneider M.P."/>
            <person name="Vasconcelos V."/>
            <person name="Leao P.N."/>
        </authorList>
    </citation>
    <scope>NUCLEOTIDE SEQUENCE</scope>
    <source>
        <strain evidence="1">LEGE 06105</strain>
    </source>
</reference>
<sequence>MATIFSLSVECGADEASAKEFSRHFDNIEWVLANGQRSQLIVNLFQDIEENWWCRIVPSGISSLGIDTPETAFMMTELGLMLYQRLKSAPSFRYALVGIEVDEFRTYSELIENPSELNFPGLVIAENIWQELGSSRMFRAFSLGYVWKTYEGEVYKPLITSLDLKNKLHELLILQ</sequence>
<accession>A0A8J7JRU2</accession>
<dbReference type="RefSeq" id="WP_193916961.1">
    <property type="nucleotide sequence ID" value="NZ_JADEWL010000006.1"/>
</dbReference>
<proteinExistence type="predicted"/>
<organism evidence="1 2">
    <name type="scientific">Plectonema cf. radiosum LEGE 06105</name>
    <dbReference type="NCBI Taxonomy" id="945769"/>
    <lineage>
        <taxon>Bacteria</taxon>
        <taxon>Bacillati</taxon>
        <taxon>Cyanobacteriota</taxon>
        <taxon>Cyanophyceae</taxon>
        <taxon>Oscillatoriophycideae</taxon>
        <taxon>Oscillatoriales</taxon>
        <taxon>Microcoleaceae</taxon>
        <taxon>Plectonema</taxon>
    </lineage>
</organism>
<keyword evidence="2" id="KW-1185">Reference proteome</keyword>
<name>A0A8J7JRU2_9CYAN</name>
<gene>
    <name evidence="1" type="ORF">IQ247_03160</name>
</gene>
<comment type="caution">
    <text evidence="1">The sequence shown here is derived from an EMBL/GenBank/DDBJ whole genome shotgun (WGS) entry which is preliminary data.</text>
</comment>
<dbReference type="EMBL" id="JADEWL010000006">
    <property type="protein sequence ID" value="MBE9211724.1"/>
    <property type="molecule type" value="Genomic_DNA"/>
</dbReference>
<protein>
    <submittedName>
        <fullName evidence="1">Uncharacterized protein</fullName>
    </submittedName>
</protein>